<proteinExistence type="predicted"/>
<reference evidence="2 3" key="1">
    <citation type="submission" date="2022-11" db="EMBL/GenBank/DDBJ databases">
        <title>Whole genome sequence of Eschrichtius robustus ER-17-0199.</title>
        <authorList>
            <person name="Bruniche-Olsen A."/>
            <person name="Black A.N."/>
            <person name="Fields C.J."/>
            <person name="Walden K."/>
            <person name="Dewoody J.A."/>
        </authorList>
    </citation>
    <scope>NUCLEOTIDE SEQUENCE [LARGE SCALE GENOMIC DNA]</scope>
    <source>
        <strain evidence="2">ER-17-0199</strain>
        <tissue evidence="2">Blubber</tissue>
    </source>
</reference>
<evidence type="ECO:0000256" key="1">
    <source>
        <dbReference type="SAM" id="MobiDB-lite"/>
    </source>
</evidence>
<dbReference type="AlphaFoldDB" id="A0AB34HN62"/>
<protein>
    <submittedName>
        <fullName evidence="2">Uncharacterized protein</fullName>
    </submittedName>
</protein>
<organism evidence="2 3">
    <name type="scientific">Eschrichtius robustus</name>
    <name type="common">California gray whale</name>
    <name type="synonym">Eschrichtius gibbosus</name>
    <dbReference type="NCBI Taxonomy" id="9764"/>
    <lineage>
        <taxon>Eukaryota</taxon>
        <taxon>Metazoa</taxon>
        <taxon>Chordata</taxon>
        <taxon>Craniata</taxon>
        <taxon>Vertebrata</taxon>
        <taxon>Euteleostomi</taxon>
        <taxon>Mammalia</taxon>
        <taxon>Eutheria</taxon>
        <taxon>Laurasiatheria</taxon>
        <taxon>Artiodactyla</taxon>
        <taxon>Whippomorpha</taxon>
        <taxon>Cetacea</taxon>
        <taxon>Mysticeti</taxon>
        <taxon>Eschrichtiidae</taxon>
        <taxon>Eschrichtius</taxon>
    </lineage>
</organism>
<name>A0AB34HN62_ESCRO</name>
<sequence length="301" mass="32827">MKVERPAHAPVGSLPGSVSNRLDFRLKKAPLGADWGMWARLRVCTAGERPRDKKTEAQESHLGPCHFKSLVLTRYQSQQPHGCQRERSFGNEQPLDNRKVVVGGGHQNTSMAFQSQLYHYLLPIKQGPGFSHAARDQQTSTHDSEDDGLLVHVNEIRQYTGKNQTLEILPHSFQAVQISGGLAAEEQHMESLPLGSLVSRAPAPGWEKSPDMEDSTLHPQSGPAPRAGGAGGEEEPPGRAAASAADRLPPPLLRAAGLRAGPTYPSNLTRWSQTSACQPFTSLACHEHLFLHTSNGNCHYH</sequence>
<dbReference type="Proteomes" id="UP001159641">
    <property type="component" value="Unassembled WGS sequence"/>
</dbReference>
<evidence type="ECO:0000313" key="3">
    <source>
        <dbReference type="Proteomes" id="UP001159641"/>
    </source>
</evidence>
<feature type="region of interest" description="Disordered" evidence="1">
    <location>
        <begin position="200"/>
        <end position="244"/>
    </location>
</feature>
<comment type="caution">
    <text evidence="2">The sequence shown here is derived from an EMBL/GenBank/DDBJ whole genome shotgun (WGS) entry which is preliminary data.</text>
</comment>
<accession>A0AB34HN62</accession>
<evidence type="ECO:0000313" key="2">
    <source>
        <dbReference type="EMBL" id="KAJ8792270.1"/>
    </source>
</evidence>
<keyword evidence="3" id="KW-1185">Reference proteome</keyword>
<dbReference type="EMBL" id="JAIQCJ010001128">
    <property type="protein sequence ID" value="KAJ8792270.1"/>
    <property type="molecule type" value="Genomic_DNA"/>
</dbReference>
<gene>
    <name evidence="2" type="ORF">J1605_019962</name>
</gene>